<evidence type="ECO:0000256" key="7">
    <source>
        <dbReference type="ARBA" id="ARBA00023065"/>
    </source>
</evidence>
<proteinExistence type="inferred from homology"/>
<dbReference type="InterPro" id="IPR050794">
    <property type="entry name" value="CPA2_transporter"/>
</dbReference>
<evidence type="ECO:0000256" key="9">
    <source>
        <dbReference type="ARBA" id="ARBA00038341"/>
    </source>
</evidence>
<name>A0A4Y1QX90_PRUDU</name>
<dbReference type="InterPro" id="IPR006153">
    <property type="entry name" value="Cation/H_exchanger_TM"/>
</dbReference>
<dbReference type="AlphaFoldDB" id="A0A4Y1QX90"/>
<evidence type="ECO:0000256" key="3">
    <source>
        <dbReference type="ARBA" id="ARBA00022538"/>
    </source>
</evidence>
<feature type="domain" description="Cation/H+ exchanger transmembrane" evidence="11">
    <location>
        <begin position="3"/>
        <end position="129"/>
    </location>
</feature>
<dbReference type="Pfam" id="PF00999">
    <property type="entry name" value="Na_H_Exchanger"/>
    <property type="match status" value="1"/>
</dbReference>
<dbReference type="GO" id="GO:1902600">
    <property type="term" value="P:proton transmembrane transport"/>
    <property type="evidence" value="ECO:0007669"/>
    <property type="project" value="InterPro"/>
</dbReference>
<evidence type="ECO:0000259" key="11">
    <source>
        <dbReference type="Pfam" id="PF00999"/>
    </source>
</evidence>
<evidence type="ECO:0000256" key="2">
    <source>
        <dbReference type="ARBA" id="ARBA00022448"/>
    </source>
</evidence>
<accession>A0A4Y1QX90</accession>
<gene>
    <name evidence="12" type="ORF">Prudu_005284</name>
</gene>
<dbReference type="EMBL" id="AP019298">
    <property type="protein sequence ID" value="BBG96471.1"/>
    <property type="molecule type" value="Genomic_DNA"/>
</dbReference>
<evidence type="ECO:0000256" key="8">
    <source>
        <dbReference type="ARBA" id="ARBA00023136"/>
    </source>
</evidence>
<evidence type="ECO:0000256" key="4">
    <source>
        <dbReference type="ARBA" id="ARBA00022692"/>
    </source>
</evidence>
<evidence type="ECO:0000313" key="12">
    <source>
        <dbReference type="EMBL" id="BBG96471.1"/>
    </source>
</evidence>
<keyword evidence="5" id="KW-0630">Potassium</keyword>
<feature type="transmembrane region" description="Helical" evidence="10">
    <location>
        <begin position="89"/>
        <end position="116"/>
    </location>
</feature>
<keyword evidence="3" id="KW-0633">Potassium transport</keyword>
<keyword evidence="8 10" id="KW-0472">Membrane</keyword>
<keyword evidence="2" id="KW-0813">Transport</keyword>
<reference evidence="12" key="1">
    <citation type="journal article" date="2019" name="Science">
        <title>Mutation of a bHLH transcription factor allowed almond domestication.</title>
        <authorList>
            <person name="Sanchez-Perez R."/>
            <person name="Pavan S."/>
            <person name="Mazzeo R."/>
            <person name="Moldovan C."/>
            <person name="Aiese Cigliano R."/>
            <person name="Del Cueto J."/>
            <person name="Ricciardi F."/>
            <person name="Lotti C."/>
            <person name="Ricciardi L."/>
            <person name="Dicenta F."/>
            <person name="Lopez-Marques R.L."/>
            <person name="Lindberg Moller B."/>
        </authorList>
    </citation>
    <scope>NUCLEOTIDE SEQUENCE</scope>
</reference>
<dbReference type="Gene3D" id="1.20.1530.20">
    <property type="match status" value="1"/>
</dbReference>
<evidence type="ECO:0000256" key="5">
    <source>
        <dbReference type="ARBA" id="ARBA00022958"/>
    </source>
</evidence>
<dbReference type="GO" id="GO:0006813">
    <property type="term" value="P:potassium ion transport"/>
    <property type="evidence" value="ECO:0007669"/>
    <property type="project" value="UniProtKB-KW"/>
</dbReference>
<feature type="transmembrane region" description="Helical" evidence="10">
    <location>
        <begin position="53"/>
        <end position="69"/>
    </location>
</feature>
<evidence type="ECO:0000256" key="10">
    <source>
        <dbReference type="SAM" id="Phobius"/>
    </source>
</evidence>
<evidence type="ECO:0000256" key="1">
    <source>
        <dbReference type="ARBA" id="ARBA00004141"/>
    </source>
</evidence>
<comment type="subcellular location">
    <subcellularLocation>
        <location evidence="1">Membrane</location>
        <topology evidence="1">Multi-pass membrane protein</topology>
    </subcellularLocation>
</comment>
<dbReference type="GO" id="GO:0016020">
    <property type="term" value="C:membrane"/>
    <property type="evidence" value="ECO:0007669"/>
    <property type="project" value="UniProtKB-SubCell"/>
</dbReference>
<feature type="transmembrane region" description="Helical" evidence="10">
    <location>
        <begin position="6"/>
        <end position="33"/>
    </location>
</feature>
<dbReference type="InterPro" id="IPR038770">
    <property type="entry name" value="Na+/solute_symporter_sf"/>
</dbReference>
<dbReference type="GO" id="GO:0012505">
    <property type="term" value="C:endomembrane system"/>
    <property type="evidence" value="ECO:0007669"/>
    <property type="project" value="TreeGrafter"/>
</dbReference>
<organism evidence="12">
    <name type="scientific">Prunus dulcis</name>
    <name type="common">Almond</name>
    <name type="synonym">Amygdalus dulcis</name>
    <dbReference type="NCBI Taxonomy" id="3755"/>
    <lineage>
        <taxon>Eukaryota</taxon>
        <taxon>Viridiplantae</taxon>
        <taxon>Streptophyta</taxon>
        <taxon>Embryophyta</taxon>
        <taxon>Tracheophyta</taxon>
        <taxon>Spermatophyta</taxon>
        <taxon>Magnoliopsida</taxon>
        <taxon>eudicotyledons</taxon>
        <taxon>Gunneridae</taxon>
        <taxon>Pentapetalae</taxon>
        <taxon>rosids</taxon>
        <taxon>fabids</taxon>
        <taxon>Rosales</taxon>
        <taxon>Rosaceae</taxon>
        <taxon>Amygdaloideae</taxon>
        <taxon>Amygdaleae</taxon>
        <taxon>Prunus</taxon>
    </lineage>
</organism>
<keyword evidence="7" id="KW-0406">Ion transport</keyword>
<sequence>MDLNVCFVLFGVVIFGFITQTCGSHFIVGPFVLGAIMPKKGEMKKMVMQRIQNYVYLLMMPLFFLFVGLRTDFRHVVYEDVENQVPYGAAHACRVMVVIVLSSASKIFTTFLVALIHKIQPWDSFTLGYS</sequence>
<protein>
    <recommendedName>
        <fullName evidence="11">Cation/H+ exchanger transmembrane domain-containing protein</fullName>
    </recommendedName>
</protein>
<dbReference type="PANTHER" id="PTHR32468">
    <property type="entry name" value="CATION/H + ANTIPORTER"/>
    <property type="match status" value="1"/>
</dbReference>
<evidence type="ECO:0000256" key="6">
    <source>
        <dbReference type="ARBA" id="ARBA00022989"/>
    </source>
</evidence>
<dbReference type="PANTHER" id="PTHR32468:SF74">
    <property type="entry name" value="CATION_H(+) ANTIPORTER 21-RELATED"/>
    <property type="match status" value="1"/>
</dbReference>
<keyword evidence="6 10" id="KW-1133">Transmembrane helix</keyword>
<keyword evidence="4 10" id="KW-0812">Transmembrane</keyword>
<dbReference type="GO" id="GO:0006885">
    <property type="term" value="P:regulation of pH"/>
    <property type="evidence" value="ECO:0007669"/>
    <property type="project" value="TreeGrafter"/>
</dbReference>
<dbReference type="GO" id="GO:0015297">
    <property type="term" value="F:antiporter activity"/>
    <property type="evidence" value="ECO:0007669"/>
    <property type="project" value="InterPro"/>
</dbReference>
<comment type="similarity">
    <text evidence="9">Belongs to the monovalent cation:proton antiporter 2 (CPA2) transporter (TC 2.A.37) family. CHX (TC 2.A.37.4) subfamily.</text>
</comment>